<keyword evidence="3" id="KW-1185">Reference proteome</keyword>
<protein>
    <submittedName>
        <fullName evidence="2">GNAT family N-acetyltransferase</fullName>
    </submittedName>
</protein>
<dbReference type="InterPro" id="IPR016181">
    <property type="entry name" value="Acyl_CoA_acyltransferase"/>
</dbReference>
<dbReference type="Proteomes" id="UP000673394">
    <property type="component" value="Unassembled WGS sequence"/>
</dbReference>
<comment type="caution">
    <text evidence="2">The sequence shown here is derived from an EMBL/GenBank/DDBJ whole genome shotgun (WGS) entry which is preliminary data.</text>
</comment>
<evidence type="ECO:0000259" key="1">
    <source>
        <dbReference type="PROSITE" id="PS51186"/>
    </source>
</evidence>
<evidence type="ECO:0000313" key="2">
    <source>
        <dbReference type="EMBL" id="MBP3962137.1"/>
    </source>
</evidence>
<dbReference type="Gene3D" id="3.40.630.30">
    <property type="match status" value="1"/>
</dbReference>
<dbReference type="RefSeq" id="WP_091220796.1">
    <property type="nucleotide sequence ID" value="NZ_JAGKSP010000002.1"/>
</dbReference>
<reference evidence="2 3" key="1">
    <citation type="submission" date="2021-04" db="EMBL/GenBank/DDBJ databases">
        <title>Paenibacillus sp. DLE-14 whole genome sequence.</title>
        <authorList>
            <person name="Ham Y.J."/>
        </authorList>
    </citation>
    <scope>NUCLEOTIDE SEQUENCE [LARGE SCALE GENOMIC DNA]</scope>
    <source>
        <strain evidence="2 3">DLE-14</strain>
    </source>
</reference>
<dbReference type="PROSITE" id="PS51186">
    <property type="entry name" value="GNAT"/>
    <property type="match status" value="1"/>
</dbReference>
<name>A0ABS5C834_9BACL</name>
<accession>A0ABS5C834</accession>
<dbReference type="Pfam" id="PF00583">
    <property type="entry name" value="Acetyltransf_1"/>
    <property type="match status" value="1"/>
</dbReference>
<proteinExistence type="predicted"/>
<sequence length="149" mass="15602">MQVKLLTPTQWASAKEKVTRFLYRYGDDRITNAALVELRELPAAQLACSRSGESPAAIALAISSSGKLAACAFAAEGGERACFVVVAPEFRGQGAGSALLKALSQRMGSLSCTVASDNPSSMAMCFRAGMKAVSLHTGPTGKPTLRFES</sequence>
<dbReference type="SUPFAM" id="SSF55729">
    <property type="entry name" value="Acyl-CoA N-acyltransferases (Nat)"/>
    <property type="match status" value="1"/>
</dbReference>
<organism evidence="2 3">
    <name type="scientific">Paenibacillus lignilyticus</name>
    <dbReference type="NCBI Taxonomy" id="1172615"/>
    <lineage>
        <taxon>Bacteria</taxon>
        <taxon>Bacillati</taxon>
        <taxon>Bacillota</taxon>
        <taxon>Bacilli</taxon>
        <taxon>Bacillales</taxon>
        <taxon>Paenibacillaceae</taxon>
        <taxon>Paenibacillus</taxon>
    </lineage>
</organism>
<dbReference type="EMBL" id="JAGKSP010000002">
    <property type="protein sequence ID" value="MBP3962137.1"/>
    <property type="molecule type" value="Genomic_DNA"/>
</dbReference>
<evidence type="ECO:0000313" key="3">
    <source>
        <dbReference type="Proteomes" id="UP000673394"/>
    </source>
</evidence>
<dbReference type="CDD" id="cd04301">
    <property type="entry name" value="NAT_SF"/>
    <property type="match status" value="1"/>
</dbReference>
<feature type="domain" description="N-acetyltransferase" evidence="1">
    <location>
        <begin position="1"/>
        <end position="149"/>
    </location>
</feature>
<dbReference type="InterPro" id="IPR000182">
    <property type="entry name" value="GNAT_dom"/>
</dbReference>
<gene>
    <name evidence="2" type="ORF">I8J30_05385</name>
</gene>